<dbReference type="RefSeq" id="WP_034971543.1">
    <property type="nucleotide sequence ID" value="NZ_CP053842.1"/>
</dbReference>
<keyword evidence="3" id="KW-1185">Reference proteome</keyword>
<feature type="domain" description="Helicase ATP-binding" evidence="1">
    <location>
        <begin position="46"/>
        <end position="232"/>
    </location>
</feature>
<proteinExistence type="predicted"/>
<organism evidence="2 3">
    <name type="scientific">Campylobacter corcagiensis</name>
    <dbReference type="NCBI Taxonomy" id="1448857"/>
    <lineage>
        <taxon>Bacteria</taxon>
        <taxon>Pseudomonadati</taxon>
        <taxon>Campylobacterota</taxon>
        <taxon>Epsilonproteobacteria</taxon>
        <taxon>Campylobacterales</taxon>
        <taxon>Campylobacteraceae</taxon>
        <taxon>Campylobacter</taxon>
    </lineage>
</organism>
<dbReference type="GO" id="GO:0003677">
    <property type="term" value="F:DNA binding"/>
    <property type="evidence" value="ECO:0007669"/>
    <property type="project" value="InterPro"/>
</dbReference>
<keyword evidence="2" id="KW-0547">Nucleotide-binding</keyword>
<dbReference type="REBASE" id="451279">
    <property type="entry name" value="Cco77ORF7410P"/>
</dbReference>
<keyword evidence="2" id="KW-0347">Helicase</keyword>
<sequence length="954" mass="110886">MIFEKQEHQTKCIENIIEILNDFDFSTHSNLKDCLKEFYSKNKALNLGISGNKNLDILMETGTGKTFTYINAIYEIHKIYNQNKFIIFVPRKAILESVKQNLKLTKDYFYSIYKTHLKIYEYKDEKSISNIINHYINDTKELSVLLLTSSAINKKDNHLNRPKESLFFKGSVLDAISKIKPISFIDEPHLLKGEKFKEYFSKIDSLYLRFGATFPDGDDKLSNLIFALDSISAFKNYLVKQISVHTIIDENFKPLLKDLNQKRKSATFEIFLDSIPKQVDLKIGDDLGLKLNDESLKGVEINSIKSNKLYLSSGEILEKSNSYILSKEQISILLEKAIDLHFEKEERLFMQDIKALSLFFIPNISNFRGEKPFIKDEFTKLYKEKRKEVLKNPNLNQAYRKYLENDFDKNGNLQVLNGYFSGDSKSSGNVEDKEANDIRLILEEKEKLLSFKTPLRFIFSVWALQEGWDNPNVFTLTKLASSSSDTSKRQQVGRGLRLAVNQSGKRITQNLATHNFYDINALDVVINSVEGRFIADLQNEIDEASFSFNEENLNLDHLTMLNSRQKIKLFSYLEEELNAVEFDEANDNYKIITPIFEICKDDEYVKDLLKDSFDEFINFITPSQNSAAQIIDKNKKSDFTNIKKDLAKEFKELWKSINTKAVIRYNGIDDDLLINEVATKFDELKIEPKTVKITKETFISQTNSIEKEEILAQSYELGDFYILKNLMDFSINNAYPFNFIMKIYNQISNKINFKNDTKTALKSLDAIIKDSVHKGIIKKISYDFNQTCITTQTPFSYLYNADESPKDRISTSKLGKFKSPNRPKDHYLYDKVIYDSEIEKDVIEKEVVKFNKNFIKVFAKLPKFSIPTPYKEYEPDFAYLIENDSGKKIFFICETKGYDFYDKVSKDERQKIDYAKVFFKALDKYIKTKGVNADIRFETRINKQSLIDILGDLK</sequence>
<name>A0A7M1LFC3_9BACT</name>
<evidence type="ECO:0000313" key="2">
    <source>
        <dbReference type="EMBL" id="QOQ87031.1"/>
    </source>
</evidence>
<protein>
    <submittedName>
        <fullName evidence="2">DEAD/DEAH box helicase family protein</fullName>
    </submittedName>
</protein>
<dbReference type="AlphaFoldDB" id="A0A7M1LFC3"/>
<dbReference type="Proteomes" id="UP000594749">
    <property type="component" value="Chromosome"/>
</dbReference>
<keyword evidence="2" id="KW-0378">Hydrolase</keyword>
<dbReference type="EMBL" id="CP063078">
    <property type="protein sequence ID" value="QOQ87031.1"/>
    <property type="molecule type" value="Genomic_DNA"/>
</dbReference>
<dbReference type="InterPro" id="IPR006935">
    <property type="entry name" value="Helicase/UvrB_N"/>
</dbReference>
<dbReference type="SUPFAM" id="SSF52540">
    <property type="entry name" value="P-loop containing nucleoside triphosphate hydrolases"/>
    <property type="match status" value="2"/>
</dbReference>
<dbReference type="Pfam" id="PF19778">
    <property type="entry name" value="RE_endonuc"/>
    <property type="match status" value="1"/>
</dbReference>
<dbReference type="GO" id="GO:0015668">
    <property type="term" value="F:type III site-specific deoxyribonuclease activity"/>
    <property type="evidence" value="ECO:0007669"/>
    <property type="project" value="InterPro"/>
</dbReference>
<dbReference type="GO" id="GO:0004386">
    <property type="term" value="F:helicase activity"/>
    <property type="evidence" value="ECO:0007669"/>
    <property type="project" value="UniProtKB-KW"/>
</dbReference>
<dbReference type="InterPro" id="IPR045572">
    <property type="entry name" value="RE_endonuc_C"/>
</dbReference>
<evidence type="ECO:0000259" key="1">
    <source>
        <dbReference type="PROSITE" id="PS51192"/>
    </source>
</evidence>
<dbReference type="PROSITE" id="PS51192">
    <property type="entry name" value="HELICASE_ATP_BIND_1"/>
    <property type="match status" value="1"/>
</dbReference>
<reference evidence="2 3" key="1">
    <citation type="submission" date="2020-10" db="EMBL/GenBank/DDBJ databases">
        <title>Campylobacter and Helicobacter PacBio genomes.</title>
        <authorList>
            <person name="Lane C."/>
        </authorList>
    </citation>
    <scope>NUCLEOTIDE SEQUENCE [LARGE SCALE GENOMIC DNA]</scope>
    <source>
        <strain evidence="2 3">2016D-0077</strain>
    </source>
</reference>
<accession>A0A7M1LFC3</accession>
<evidence type="ECO:0000313" key="3">
    <source>
        <dbReference type="Proteomes" id="UP000594749"/>
    </source>
</evidence>
<dbReference type="InterPro" id="IPR014001">
    <property type="entry name" value="Helicase_ATP-bd"/>
</dbReference>
<dbReference type="OrthoDB" id="9804145at2"/>
<dbReference type="InterPro" id="IPR027417">
    <property type="entry name" value="P-loop_NTPase"/>
</dbReference>
<dbReference type="GO" id="GO:0005524">
    <property type="term" value="F:ATP binding"/>
    <property type="evidence" value="ECO:0007669"/>
    <property type="project" value="InterPro"/>
</dbReference>
<dbReference type="Gene3D" id="3.40.50.300">
    <property type="entry name" value="P-loop containing nucleotide triphosphate hydrolases"/>
    <property type="match status" value="2"/>
</dbReference>
<gene>
    <name evidence="2" type="ORF">IMC76_07405</name>
</gene>
<dbReference type="Pfam" id="PF04851">
    <property type="entry name" value="ResIII"/>
    <property type="match status" value="1"/>
</dbReference>
<keyword evidence="2" id="KW-0067">ATP-binding</keyword>